<reference evidence="1" key="1">
    <citation type="journal article" date="2015" name="Nature">
        <title>Complex archaea that bridge the gap between prokaryotes and eukaryotes.</title>
        <authorList>
            <person name="Spang A."/>
            <person name="Saw J.H."/>
            <person name="Jorgensen S.L."/>
            <person name="Zaremba-Niedzwiedzka K."/>
            <person name="Martijn J."/>
            <person name="Lind A.E."/>
            <person name="van Eijk R."/>
            <person name="Schleper C."/>
            <person name="Guy L."/>
            <person name="Ettema T.J."/>
        </authorList>
    </citation>
    <scope>NUCLEOTIDE SEQUENCE</scope>
</reference>
<proteinExistence type="predicted"/>
<protein>
    <submittedName>
        <fullName evidence="1">Uncharacterized protein</fullName>
    </submittedName>
</protein>
<evidence type="ECO:0000313" key="1">
    <source>
        <dbReference type="EMBL" id="KKL72502.1"/>
    </source>
</evidence>
<dbReference type="EMBL" id="LAZR01025254">
    <property type="protein sequence ID" value="KKL72502.1"/>
    <property type="molecule type" value="Genomic_DNA"/>
</dbReference>
<dbReference type="AlphaFoldDB" id="A0A0F9HBP0"/>
<comment type="caution">
    <text evidence="1">The sequence shown here is derived from an EMBL/GenBank/DDBJ whole genome shotgun (WGS) entry which is preliminary data.</text>
</comment>
<gene>
    <name evidence="1" type="ORF">LCGC14_2084240</name>
</gene>
<name>A0A0F9HBP0_9ZZZZ</name>
<feature type="non-terminal residue" evidence="1">
    <location>
        <position position="88"/>
    </location>
</feature>
<accession>A0A0F9HBP0</accession>
<sequence>MNLKEAAAATPDPPRAERNLERLNLDRFMESAGSAGAIATSLPLIANLFAHSQFLANYSANNPQALLLALEVMKEPHTVEFLGARASE</sequence>
<organism evidence="1">
    <name type="scientific">marine sediment metagenome</name>
    <dbReference type="NCBI Taxonomy" id="412755"/>
    <lineage>
        <taxon>unclassified sequences</taxon>
        <taxon>metagenomes</taxon>
        <taxon>ecological metagenomes</taxon>
    </lineage>
</organism>